<evidence type="ECO:0000313" key="2">
    <source>
        <dbReference type="EMBL" id="CUR37303.1"/>
    </source>
</evidence>
<dbReference type="EMBL" id="MIMU01000004">
    <property type="protein sequence ID" value="OTA89805.1"/>
    <property type="molecule type" value="Genomic_DNA"/>
</dbReference>
<name>A0A0U5JIJ8_LIMRT</name>
<dbReference type="AlphaFoldDB" id="A0A0U5JIJ8"/>
<keyword evidence="1" id="KW-0812">Transmembrane</keyword>
<gene>
    <name evidence="4" type="ORF">BHL82_10635</name>
    <name evidence="5" type="ORF">BHL83_11085</name>
    <name evidence="3" type="ORF">HF865_11355</name>
    <name evidence="2" type="ORF">LRLP16767_LRPG3B_01097</name>
</gene>
<protein>
    <submittedName>
        <fullName evidence="2">Membrane protein</fullName>
    </submittedName>
</protein>
<evidence type="ECO:0000256" key="1">
    <source>
        <dbReference type="SAM" id="Phobius"/>
    </source>
</evidence>
<dbReference type="OrthoDB" id="2285053at2"/>
<reference evidence="3 8" key="4">
    <citation type="submission" date="2020-04" db="EMBL/GenBank/DDBJ databases">
        <authorList>
            <person name="Hitch T.C.A."/>
            <person name="Wylensek D."/>
            <person name="Clavel T."/>
        </authorList>
    </citation>
    <scope>NUCLEOTIDE SEQUENCE [LARGE SCALE GENOMIC DNA]</scope>
    <source>
        <strain evidence="3 8">WCA-386-APC-4I</strain>
    </source>
</reference>
<dbReference type="EMBL" id="LN887257">
    <property type="protein sequence ID" value="CUR37303.1"/>
    <property type="molecule type" value="Genomic_DNA"/>
</dbReference>
<reference evidence="5 6" key="3">
    <citation type="submission" date="2016-09" db="EMBL/GenBank/DDBJ databases">
        <title>Lactobacillus reuteri KLR3006, genome sequencing and assembly.</title>
        <authorList>
            <person name="Lee J.-Y."/>
            <person name="Kim E.B."/>
            <person name="Choi Y.-J."/>
        </authorList>
    </citation>
    <scope>NUCLEOTIDE SEQUENCE [LARGE SCALE GENOMIC DNA]</scope>
    <source>
        <strain evidence="5 6">KLR3006</strain>
    </source>
</reference>
<evidence type="ECO:0000313" key="4">
    <source>
        <dbReference type="EMBL" id="OTA89805.1"/>
    </source>
</evidence>
<feature type="transmembrane region" description="Helical" evidence="1">
    <location>
        <begin position="29"/>
        <end position="47"/>
    </location>
</feature>
<keyword evidence="1" id="KW-1133">Transmembrane helix</keyword>
<dbReference type="EMBL" id="MIMV01000053">
    <property type="protein sequence ID" value="OTA91683.1"/>
    <property type="molecule type" value="Genomic_DNA"/>
</dbReference>
<evidence type="ECO:0000313" key="3">
    <source>
        <dbReference type="EMBL" id="NME23243.1"/>
    </source>
</evidence>
<accession>A0A0U5JIJ8</accession>
<evidence type="ECO:0000313" key="8">
    <source>
        <dbReference type="Proteomes" id="UP000587270"/>
    </source>
</evidence>
<reference evidence="4 7" key="2">
    <citation type="submission" date="2016-09" db="EMBL/GenBank/DDBJ databases">
        <title>Lactobacillus reuteri KLR3005, genome sequencing and assembly.</title>
        <authorList>
            <person name="Lee J.-Y."/>
            <person name="Kim E.B."/>
            <person name="Choi Y.-J."/>
        </authorList>
    </citation>
    <scope>NUCLEOTIDE SEQUENCE [LARGE SCALE GENOMIC DNA]</scope>
    <source>
        <strain evidence="4 7">KLR3005</strain>
    </source>
</reference>
<reference evidence="2" key="1">
    <citation type="submission" date="2015-10" db="EMBL/GenBank/DDBJ databases">
        <authorList>
            <person name="Gilbert D.G."/>
        </authorList>
    </citation>
    <scope>NUCLEOTIDE SEQUENCE</scope>
    <source>
        <strain evidence="2">Pg-3b</strain>
    </source>
</reference>
<dbReference type="EMBL" id="JABAFN010000098">
    <property type="protein sequence ID" value="NME23243.1"/>
    <property type="molecule type" value="Genomic_DNA"/>
</dbReference>
<dbReference type="RefSeq" id="WP_003674487.1">
    <property type="nucleotide sequence ID" value="NZ_CM122995.1"/>
</dbReference>
<feature type="transmembrane region" description="Helical" evidence="1">
    <location>
        <begin position="7"/>
        <end position="23"/>
    </location>
</feature>
<dbReference type="Proteomes" id="UP000194219">
    <property type="component" value="Unassembled WGS sequence"/>
</dbReference>
<keyword evidence="1" id="KW-0472">Membrane</keyword>
<sequence>MKIDAGISGWGVLVFWLIAVILTSGDSNVLQAIFFVVDVIEFVIWCLPSGYINKQGWWSPNYDNDVEVPSLRNE</sequence>
<evidence type="ECO:0000313" key="7">
    <source>
        <dbReference type="Proteomes" id="UP000194286"/>
    </source>
</evidence>
<dbReference type="Proteomes" id="UP000587270">
    <property type="component" value="Unassembled WGS sequence"/>
</dbReference>
<organism evidence="2">
    <name type="scientific">Limosilactobacillus reuteri</name>
    <name type="common">Lactobacillus reuteri</name>
    <dbReference type="NCBI Taxonomy" id="1598"/>
    <lineage>
        <taxon>Bacteria</taxon>
        <taxon>Bacillati</taxon>
        <taxon>Bacillota</taxon>
        <taxon>Bacilli</taxon>
        <taxon>Lactobacillales</taxon>
        <taxon>Lactobacillaceae</taxon>
        <taxon>Limosilactobacillus</taxon>
    </lineage>
</organism>
<evidence type="ECO:0000313" key="6">
    <source>
        <dbReference type="Proteomes" id="UP000194219"/>
    </source>
</evidence>
<dbReference type="Proteomes" id="UP000194286">
    <property type="component" value="Unassembled WGS sequence"/>
</dbReference>
<evidence type="ECO:0000313" key="5">
    <source>
        <dbReference type="EMBL" id="OTA91683.1"/>
    </source>
</evidence>
<proteinExistence type="predicted"/>